<dbReference type="Pfam" id="PF02463">
    <property type="entry name" value="SMC_N"/>
    <property type="match status" value="1"/>
</dbReference>
<gene>
    <name evidence="12" type="ORF">SAMN03080610_01456</name>
</gene>
<dbReference type="FunFam" id="3.40.50.300:FF:000319">
    <property type="entry name" value="DNA repair protein RecN"/>
    <property type="match status" value="1"/>
</dbReference>
<dbReference type="InterPro" id="IPR003395">
    <property type="entry name" value="RecF/RecN/SMC_N"/>
</dbReference>
<dbReference type="GO" id="GO:0006281">
    <property type="term" value="P:DNA repair"/>
    <property type="evidence" value="ECO:0007669"/>
    <property type="project" value="UniProtKB-KW"/>
</dbReference>
<evidence type="ECO:0000256" key="7">
    <source>
        <dbReference type="ARBA" id="ARBA00023204"/>
    </source>
</evidence>
<dbReference type="PANTHER" id="PTHR11059">
    <property type="entry name" value="DNA REPAIR PROTEIN RECN"/>
    <property type="match status" value="1"/>
</dbReference>
<proteinExistence type="inferred from homology"/>
<sequence>MLANLTIRDIVLIERLSIDFAAGLSVLTGETGAGKSILLDSLALALGARGDAALVRSGANQGQVTAVFDLAPTHAVVRTCEENGIEVDGPLVLRRLQSGDGRSRAFINDQPVSVSLLREIGHQLVEIHGQHDERALVAPEEHRRLLDAFGGLERERAEVAGHAQVLRDAERQAEELQASIEAAEREADFLRAAVEELEALSPEPGEEERLADRRRLLMQAEKVAGDLNDALDMLGGNVSPVPDLAALMRRLERKSAEMPEVMDAIVEAIGQALDRLEDARSGLAAAITELGHDAGELERVEERLFAIRAAARKYRCEADELPGVAADFAAKLDDFESGHDRLARLQNAVREAEESYVEAARLLSERREEAAQGLEGAVTAELPALKLEAASFHVHLQRDDARRSADGFDTVSFEVQTNPGTARGPLMKVASGGELARFLLALKVALADRGSAPTLVFDEIDSGVGGAVAEAIGRRLARLSERVQVMSVTHAPQVAARANGHFVISKRVTDEGRKTATAVTRVEAEDRREEIARMLAGATITDEARAAAERLIVGESQAS</sequence>
<dbReference type="SUPFAM" id="SSF52540">
    <property type="entry name" value="P-loop containing nucleoside triphosphate hydrolases"/>
    <property type="match status" value="1"/>
</dbReference>
<keyword evidence="6" id="KW-0067">ATP-binding</keyword>
<keyword evidence="7 9" id="KW-0234">DNA repair</keyword>
<evidence type="ECO:0000313" key="12">
    <source>
        <dbReference type="EMBL" id="SCZ31992.1"/>
    </source>
</evidence>
<evidence type="ECO:0000256" key="10">
    <source>
        <dbReference type="SAM" id="Coils"/>
    </source>
</evidence>
<dbReference type="GO" id="GO:0005524">
    <property type="term" value="F:ATP binding"/>
    <property type="evidence" value="ECO:0007669"/>
    <property type="project" value="UniProtKB-KW"/>
</dbReference>
<feature type="domain" description="RecF/RecN/SMC N-terminal" evidence="11">
    <location>
        <begin position="14"/>
        <end position="505"/>
    </location>
</feature>
<evidence type="ECO:0000259" key="11">
    <source>
        <dbReference type="Pfam" id="PF02463"/>
    </source>
</evidence>
<dbReference type="GO" id="GO:0009432">
    <property type="term" value="P:SOS response"/>
    <property type="evidence" value="ECO:0007669"/>
    <property type="project" value="TreeGrafter"/>
</dbReference>
<evidence type="ECO:0000256" key="5">
    <source>
        <dbReference type="ARBA" id="ARBA00022763"/>
    </source>
</evidence>
<keyword evidence="13" id="KW-1185">Reference proteome</keyword>
<dbReference type="NCBIfam" id="TIGR00634">
    <property type="entry name" value="recN"/>
    <property type="match status" value="1"/>
</dbReference>
<dbReference type="RefSeq" id="WP_092811034.1">
    <property type="nucleotide sequence ID" value="NZ_FMVW01000002.1"/>
</dbReference>
<accession>A0A1G5N3S0</accession>
<keyword evidence="5 9" id="KW-0227">DNA damage</keyword>
<dbReference type="AlphaFoldDB" id="A0A1G5N3S0"/>
<dbReference type="EMBL" id="FMVW01000002">
    <property type="protein sequence ID" value="SCZ31992.1"/>
    <property type="molecule type" value="Genomic_DNA"/>
</dbReference>
<evidence type="ECO:0000313" key="13">
    <source>
        <dbReference type="Proteomes" id="UP000199347"/>
    </source>
</evidence>
<dbReference type="OrthoDB" id="9806954at2"/>
<evidence type="ECO:0000256" key="4">
    <source>
        <dbReference type="ARBA" id="ARBA00022741"/>
    </source>
</evidence>
<feature type="coiled-coil region" evidence="10">
    <location>
        <begin position="342"/>
        <end position="369"/>
    </location>
</feature>
<dbReference type="PIRSF" id="PIRSF003128">
    <property type="entry name" value="RecN"/>
    <property type="match status" value="1"/>
</dbReference>
<name>A0A1G5N3S0_AFIMA</name>
<reference evidence="12 13" key="1">
    <citation type="submission" date="2016-10" db="EMBL/GenBank/DDBJ databases">
        <authorList>
            <person name="de Groot N.N."/>
        </authorList>
    </citation>
    <scope>NUCLEOTIDE SEQUENCE [LARGE SCALE GENOMIC DNA]</scope>
    <source>
        <strain evidence="12 13">DSM 2698</strain>
    </source>
</reference>
<feature type="coiled-coil region" evidence="10">
    <location>
        <begin position="152"/>
        <end position="200"/>
    </location>
</feature>
<evidence type="ECO:0000256" key="2">
    <source>
        <dbReference type="ARBA" id="ARBA00009441"/>
    </source>
</evidence>
<dbReference type="Proteomes" id="UP000199347">
    <property type="component" value="Unassembled WGS sequence"/>
</dbReference>
<dbReference type="GO" id="GO:0043590">
    <property type="term" value="C:bacterial nucleoid"/>
    <property type="evidence" value="ECO:0007669"/>
    <property type="project" value="TreeGrafter"/>
</dbReference>
<dbReference type="GO" id="GO:0006310">
    <property type="term" value="P:DNA recombination"/>
    <property type="evidence" value="ECO:0007669"/>
    <property type="project" value="InterPro"/>
</dbReference>
<evidence type="ECO:0000256" key="9">
    <source>
        <dbReference type="PIRNR" id="PIRNR003128"/>
    </source>
</evidence>
<comment type="function">
    <text evidence="1 9">May be involved in recombinational repair of damaged DNA.</text>
</comment>
<dbReference type="STRING" id="1120955.SAMN03080610_01456"/>
<organism evidence="12 13">
    <name type="scientific">Afifella marina DSM 2698</name>
    <dbReference type="NCBI Taxonomy" id="1120955"/>
    <lineage>
        <taxon>Bacteria</taxon>
        <taxon>Pseudomonadati</taxon>
        <taxon>Pseudomonadota</taxon>
        <taxon>Alphaproteobacteria</taxon>
        <taxon>Hyphomicrobiales</taxon>
        <taxon>Afifellaceae</taxon>
        <taxon>Afifella</taxon>
    </lineage>
</organism>
<dbReference type="FunFam" id="3.40.50.300:FF:000356">
    <property type="entry name" value="DNA repair protein RecN"/>
    <property type="match status" value="1"/>
</dbReference>
<dbReference type="InterPro" id="IPR004604">
    <property type="entry name" value="DNA_recomb/repair_RecN"/>
</dbReference>
<evidence type="ECO:0000256" key="8">
    <source>
        <dbReference type="ARBA" id="ARBA00033408"/>
    </source>
</evidence>
<dbReference type="CDD" id="cd03241">
    <property type="entry name" value="ABC_RecN"/>
    <property type="match status" value="2"/>
</dbReference>
<evidence type="ECO:0000256" key="3">
    <source>
        <dbReference type="ARBA" id="ARBA00021315"/>
    </source>
</evidence>
<dbReference type="InterPro" id="IPR027417">
    <property type="entry name" value="P-loop_NTPase"/>
</dbReference>
<keyword evidence="4" id="KW-0547">Nucleotide-binding</keyword>
<dbReference type="PANTHER" id="PTHR11059:SF0">
    <property type="entry name" value="DNA REPAIR PROTEIN RECN"/>
    <property type="match status" value="1"/>
</dbReference>
<dbReference type="Gene3D" id="3.40.50.300">
    <property type="entry name" value="P-loop containing nucleotide triphosphate hydrolases"/>
    <property type="match status" value="2"/>
</dbReference>
<protein>
    <recommendedName>
        <fullName evidence="3 9">DNA repair protein RecN</fullName>
    </recommendedName>
    <alternativeName>
        <fullName evidence="8 9">Recombination protein N</fullName>
    </alternativeName>
</protein>
<evidence type="ECO:0000256" key="6">
    <source>
        <dbReference type="ARBA" id="ARBA00022840"/>
    </source>
</evidence>
<keyword evidence="10" id="KW-0175">Coiled coil</keyword>
<evidence type="ECO:0000256" key="1">
    <source>
        <dbReference type="ARBA" id="ARBA00003618"/>
    </source>
</evidence>
<comment type="similarity">
    <text evidence="2 9">Belongs to the RecN family.</text>
</comment>